<evidence type="ECO:0000259" key="1">
    <source>
        <dbReference type="Pfam" id="PF03435"/>
    </source>
</evidence>
<comment type="caution">
    <text evidence="3">The sequence shown here is derived from an EMBL/GenBank/DDBJ whole genome shotgun (WGS) entry which is preliminary data.</text>
</comment>
<dbReference type="RefSeq" id="WP_075999052.1">
    <property type="nucleotide sequence ID" value="NZ_PKUS01000022.1"/>
</dbReference>
<dbReference type="Proteomes" id="UP000235005">
    <property type="component" value="Unassembled WGS sequence"/>
</dbReference>
<name>A0A2N5X064_9GAMM</name>
<protein>
    <submittedName>
        <fullName evidence="3">Saccharopine dehydrogenase</fullName>
    </submittedName>
</protein>
<evidence type="ECO:0000259" key="2">
    <source>
        <dbReference type="Pfam" id="PF19362"/>
    </source>
</evidence>
<organism evidence="3 4">
    <name type="scientific">Pseudohalioglobus lutimaris</name>
    <dbReference type="NCBI Taxonomy" id="1737061"/>
    <lineage>
        <taxon>Bacteria</taxon>
        <taxon>Pseudomonadati</taxon>
        <taxon>Pseudomonadota</taxon>
        <taxon>Gammaproteobacteria</taxon>
        <taxon>Cellvibrionales</taxon>
        <taxon>Halieaceae</taxon>
        <taxon>Pseudohalioglobus</taxon>
    </lineage>
</organism>
<feature type="domain" description="DUF5938" evidence="2">
    <location>
        <begin position="143"/>
        <end position="369"/>
    </location>
</feature>
<proteinExistence type="predicted"/>
<dbReference type="AlphaFoldDB" id="A0A2N5X064"/>
<dbReference type="InterPro" id="IPR045982">
    <property type="entry name" value="DUF5938"/>
</dbReference>
<dbReference type="Gene3D" id="3.40.50.720">
    <property type="entry name" value="NAD(P)-binding Rossmann-like Domain"/>
    <property type="match status" value="1"/>
</dbReference>
<evidence type="ECO:0000313" key="3">
    <source>
        <dbReference type="EMBL" id="PLW67872.1"/>
    </source>
</evidence>
<evidence type="ECO:0000313" key="4">
    <source>
        <dbReference type="Proteomes" id="UP000235005"/>
    </source>
</evidence>
<dbReference type="OrthoDB" id="4420885at2"/>
<accession>A0A2N5X064</accession>
<dbReference type="Pfam" id="PF03435">
    <property type="entry name" value="Sacchrp_dh_NADP"/>
    <property type="match status" value="1"/>
</dbReference>
<keyword evidence="4" id="KW-1185">Reference proteome</keyword>
<dbReference type="PANTHER" id="PTHR43781:SF1">
    <property type="entry name" value="SACCHAROPINE DEHYDROGENASE"/>
    <property type="match status" value="1"/>
</dbReference>
<dbReference type="InterPro" id="IPR005097">
    <property type="entry name" value="Sacchrp_dh_NADP-bd"/>
</dbReference>
<dbReference type="InterPro" id="IPR036291">
    <property type="entry name" value="NAD(P)-bd_dom_sf"/>
</dbReference>
<dbReference type="Pfam" id="PF19362">
    <property type="entry name" value="DUF5938"/>
    <property type="match status" value="1"/>
</dbReference>
<dbReference type="SUPFAM" id="SSF51735">
    <property type="entry name" value="NAD(P)-binding Rossmann-fold domains"/>
    <property type="match status" value="1"/>
</dbReference>
<feature type="domain" description="Saccharopine dehydrogenase NADP binding" evidence="1">
    <location>
        <begin position="7"/>
        <end position="123"/>
    </location>
</feature>
<reference evidence="3 4" key="1">
    <citation type="submission" date="2018-01" db="EMBL/GenBank/DDBJ databases">
        <title>The draft genome sequence of Halioglobus lutimaris HF004.</title>
        <authorList>
            <person name="Du Z.-J."/>
            <person name="Shi M.-J."/>
        </authorList>
    </citation>
    <scope>NUCLEOTIDE SEQUENCE [LARGE SCALE GENOMIC DNA]</scope>
    <source>
        <strain evidence="3 4">HF004</strain>
    </source>
</reference>
<dbReference type="EMBL" id="PKUS01000022">
    <property type="protein sequence ID" value="PLW67872.1"/>
    <property type="molecule type" value="Genomic_DNA"/>
</dbReference>
<dbReference type="PANTHER" id="PTHR43781">
    <property type="entry name" value="SACCHAROPINE DEHYDROGENASE"/>
    <property type="match status" value="1"/>
</dbReference>
<gene>
    <name evidence="3" type="ORF">C0039_14610</name>
</gene>
<sequence>MTTERRVLVYGANGYTGKIVSESLANRGIPHYFAGRNREKLEAALSIVAERFGSPVDAEIAVASNNPDELRPLFAKVDVVINVAGPFMQMAWPVVETALECGCHYTDTTGEQDWSRAIAEQYGQAFADKGLLLAPATSYMWSAGALAAEIVLENKGVDSLDIIYQIDRGLPSEASTKSFLRMVCNDQLYLDLNEYAAWDWDTLVDVHVPYRGASIRAFPWGGACEPIWYKDDPRVLNCKVLTAMGEHLIDGVKMAIDKFHEEALSLSQEEREAWTNTVGDTMHQGEPPKDNVTAQRSCIIVGGQGQTTTVQYVMNLSAPYTWTGEVSAEAAKQLLAGKLLKPGFQSVATAFNHRELLQTFHELGFTSAPPAPGTL</sequence>